<accession>A0A653DZC3</accession>
<name>A0A653DZC3_9PSED</name>
<sequence length="71" mass="8130">MIVYQTCCWFDAVLQMIKDLIAQQGLRVAVLFRAKFKIVLQEAWLEGRTFAQCSSLFLQVGYLASARLLKS</sequence>
<protein>
    <submittedName>
        <fullName evidence="1">Uncharacterized protein</fullName>
    </submittedName>
</protein>
<dbReference type="EMBL" id="LR215729">
    <property type="protein sequence ID" value="VEV95319.1"/>
    <property type="molecule type" value="Genomic_DNA"/>
</dbReference>
<organism evidence="1">
    <name type="scientific">Pseudomonas marincola</name>
    <dbReference type="NCBI Taxonomy" id="437900"/>
    <lineage>
        <taxon>Bacteria</taxon>
        <taxon>Pseudomonadati</taxon>
        <taxon>Pseudomonadota</taxon>
        <taxon>Gammaproteobacteria</taxon>
        <taxon>Pseudomonadales</taxon>
        <taxon>Pseudomonadaceae</taxon>
        <taxon>Pseudomonas</taxon>
    </lineage>
</organism>
<proteinExistence type="predicted"/>
<evidence type="ECO:0000313" key="1">
    <source>
        <dbReference type="EMBL" id="VEV95319.1"/>
    </source>
</evidence>
<dbReference type="AlphaFoldDB" id="A0A653DZC3"/>
<reference evidence="1" key="1">
    <citation type="submission" date="2019-02" db="EMBL/GenBank/DDBJ databases">
        <authorList>
            <consortium name="Genoscope - CEA"/>
            <person name="William W."/>
        </authorList>
    </citation>
    <scope>NUCLEOTIDE SEQUENCE [LARGE SCALE GENOMIC DNA]</scope>
    <source>
        <strain evidence="1">YSy11</strain>
    </source>
</reference>
<gene>
    <name evidence="1" type="ORF">PMYSY11_0272</name>
</gene>